<evidence type="ECO:0000256" key="8">
    <source>
        <dbReference type="ARBA" id="ARBA00023065"/>
    </source>
</evidence>
<dbReference type="InterPro" id="IPR036770">
    <property type="entry name" value="Ankyrin_rpt-contain_sf"/>
</dbReference>
<dbReference type="InterPro" id="IPR002110">
    <property type="entry name" value="Ankyrin_rpt"/>
</dbReference>
<feature type="region of interest" description="Disordered" evidence="13">
    <location>
        <begin position="1"/>
        <end position="67"/>
    </location>
</feature>
<feature type="compositionally biased region" description="Polar residues" evidence="13">
    <location>
        <begin position="12"/>
        <end position="29"/>
    </location>
</feature>
<evidence type="ECO:0000313" key="16">
    <source>
        <dbReference type="Proteomes" id="UP000694865"/>
    </source>
</evidence>
<keyword evidence="5" id="KW-0677">Repeat</keyword>
<evidence type="ECO:0000256" key="10">
    <source>
        <dbReference type="ARBA" id="ARBA00023180"/>
    </source>
</evidence>
<dbReference type="Pfam" id="PF12796">
    <property type="entry name" value="Ank_2"/>
    <property type="match status" value="5"/>
</dbReference>
<feature type="compositionally biased region" description="Basic and acidic residues" evidence="13">
    <location>
        <begin position="1"/>
        <end position="11"/>
    </location>
</feature>
<dbReference type="SUPFAM" id="SSF48403">
    <property type="entry name" value="Ankyrin repeat"/>
    <property type="match status" value="2"/>
</dbReference>
<evidence type="ECO:0000256" key="13">
    <source>
        <dbReference type="SAM" id="MobiDB-lite"/>
    </source>
</evidence>
<dbReference type="SMART" id="SM00248">
    <property type="entry name" value="ANK"/>
    <property type="match status" value="17"/>
</dbReference>
<evidence type="ECO:0000256" key="7">
    <source>
        <dbReference type="ARBA" id="ARBA00023043"/>
    </source>
</evidence>
<feature type="transmembrane region" description="Helical" evidence="14">
    <location>
        <begin position="849"/>
        <end position="869"/>
    </location>
</feature>
<gene>
    <name evidence="17" type="primary">LOC100374514</name>
</gene>
<dbReference type="InterPro" id="IPR052076">
    <property type="entry name" value="TRP_cation_channel"/>
</dbReference>
<feature type="repeat" description="ANK" evidence="12">
    <location>
        <begin position="395"/>
        <end position="427"/>
    </location>
</feature>
<dbReference type="PANTHER" id="PTHR47143:SF1">
    <property type="entry name" value="ION_TRANS DOMAIN-CONTAINING PROTEIN"/>
    <property type="match status" value="1"/>
</dbReference>
<dbReference type="Proteomes" id="UP000694865">
    <property type="component" value="Unplaced"/>
</dbReference>
<feature type="transmembrane region" description="Helical" evidence="14">
    <location>
        <begin position="758"/>
        <end position="782"/>
    </location>
</feature>
<feature type="repeat" description="ANK" evidence="12">
    <location>
        <begin position="362"/>
        <end position="394"/>
    </location>
</feature>
<dbReference type="PANTHER" id="PTHR47143">
    <property type="entry name" value="TRANSIENT RECEPTOR POTENTIAL CATION CHANNEL PROTEIN PAINLESS"/>
    <property type="match status" value="1"/>
</dbReference>
<keyword evidence="8" id="KW-0406">Ion transport</keyword>
<dbReference type="Pfam" id="PF00520">
    <property type="entry name" value="Ion_trans"/>
    <property type="match status" value="1"/>
</dbReference>
<keyword evidence="3" id="KW-0716">Sensory transduction</keyword>
<protein>
    <submittedName>
        <fullName evidence="17">Transient receptor potential cation channel subfamily A member 1-like</fullName>
    </submittedName>
</protein>
<keyword evidence="16" id="KW-1185">Reference proteome</keyword>
<keyword evidence="2" id="KW-0813">Transport</keyword>
<dbReference type="PROSITE" id="PS50088">
    <property type="entry name" value="ANK_REPEAT"/>
    <property type="match status" value="12"/>
</dbReference>
<dbReference type="PRINTS" id="PR01415">
    <property type="entry name" value="ANKYRIN"/>
</dbReference>
<evidence type="ECO:0000259" key="15">
    <source>
        <dbReference type="Pfam" id="PF00520"/>
    </source>
</evidence>
<dbReference type="PROSITE" id="PS50297">
    <property type="entry name" value="ANK_REP_REGION"/>
    <property type="match status" value="12"/>
</dbReference>
<feature type="repeat" description="ANK" evidence="12">
    <location>
        <begin position="222"/>
        <end position="254"/>
    </location>
</feature>
<feature type="repeat" description="ANK" evidence="12">
    <location>
        <begin position="463"/>
        <end position="495"/>
    </location>
</feature>
<dbReference type="GeneID" id="100374514"/>
<keyword evidence="9 14" id="KW-0472">Membrane</keyword>
<feature type="domain" description="Ion transport" evidence="15">
    <location>
        <begin position="845"/>
        <end position="944"/>
    </location>
</feature>
<keyword evidence="10" id="KW-0325">Glycoprotein</keyword>
<sequence length="1071" mass="119917">MIALSERRTPDMSKSNGSNNPSLERTNNLEGGPGGETRLSVPSNDTHVKRRPQQQKPSRSSRGHEANVLKNLVLGLETSIPEHDEDDDDLTIWQAAMFGRLDIVKLHLEQDITLINKYDNIGAMPIHYAVRFNHKAVVQELIDKGADVNGRVAEYKTSALHLAARRNFTNILRRLLKANAHVNNGDINGAVALHVSARYGHLEATEILLRSDLTEVNIRDHDRMTPFHHAATQGNVAMCQRLLQFGADLRAKEINDITPLMFASIRGNLETMQFIIESGKEVKESSELFMADVDDEGSNALHLSVARSHIKAAEYCLDEGADINSKKFNGHTALHIASVTGNAEMASMLISRGAKVNAKDEEQMTPLHRASLYSRMEVIQLLIQQGASLETQDLELFTPLLAASWKGQCAAAEYLLQVGADISVKDRESKTCLHWAAEGNHFHFAQMLLDNSGSILLDEKDKKDQTATHYAAESGNVKILNLLISRGAKIDTKCIEEKLPLHSASENGRLECVMSLAKACPTRINDDEADGRTPLLLASAEGHAKVVQHLLRVGADIASRDEHRRTALAIASKEGHSDVVKILIKNHAEIDATDKNRNTSLHLSAANGNSGCTKILLEKGAANPTLLNDKFENCLDIATSNLQEDAAAVIVNHKRWQDVVSQIGPDGHTSLNRLIERLPDVAMLVLDKCVRYSHSDRTNPNLRITYNYQHIDPGPDSPSTKRLNKRWCALTTMVKYGREDLLRHDLCRTLLNYKWRKFARCLFATDFCLYVLFLATLTTYAMSTDHILVQKLDSHGCPLAPGTNESAYYDSSGKYIGNVELEWHIALEVFICVYVSWNVIRELIEIYKMALVVILLFIVAFAAAFHMLMRKLEVFSTPVDSAMKVLVMTIGELDYTDMFYDIDLEPFAVASQVLFVIFLFLMPIVLMNLMVGIAVGDINLVQETAYVEKVEMQVGLIGGIEQTLPTWLQRKMYLPKLVKHPHVKTGWKKIQSRFSKRKSNVKLGDNTRDQPDDTIENLQEYVEDFKHDVESRLKVMGQMMELQGGLMQKMAEKMEVIFDEADFRAMEDALD</sequence>
<keyword evidence="6 14" id="KW-1133">Transmembrane helix</keyword>
<keyword evidence="11" id="KW-0407">Ion channel</keyword>
<feature type="repeat" description="ANK" evidence="12">
    <location>
        <begin position="563"/>
        <end position="595"/>
    </location>
</feature>
<feature type="repeat" description="ANK" evidence="12">
    <location>
        <begin position="596"/>
        <end position="621"/>
    </location>
</feature>
<name>A0ABM0LYP0_SACKO</name>
<feature type="transmembrane region" description="Helical" evidence="14">
    <location>
        <begin position="913"/>
        <end position="935"/>
    </location>
</feature>
<keyword evidence="4 14" id="KW-0812">Transmembrane</keyword>
<dbReference type="Pfam" id="PF00023">
    <property type="entry name" value="Ank"/>
    <property type="match status" value="3"/>
</dbReference>
<dbReference type="InterPro" id="IPR005821">
    <property type="entry name" value="Ion_trans_dom"/>
</dbReference>
<evidence type="ECO:0000256" key="2">
    <source>
        <dbReference type="ARBA" id="ARBA00022448"/>
    </source>
</evidence>
<feature type="repeat" description="ANK" evidence="12">
    <location>
        <begin position="530"/>
        <end position="562"/>
    </location>
</feature>
<comment type="subcellular location">
    <subcellularLocation>
        <location evidence="1">Membrane</location>
        <topology evidence="1">Multi-pass membrane protein</topology>
    </subcellularLocation>
</comment>
<accession>A0ABM0LYP0</accession>
<evidence type="ECO:0000256" key="6">
    <source>
        <dbReference type="ARBA" id="ARBA00022989"/>
    </source>
</evidence>
<feature type="repeat" description="ANK" evidence="12">
    <location>
        <begin position="121"/>
        <end position="153"/>
    </location>
</feature>
<evidence type="ECO:0000256" key="12">
    <source>
        <dbReference type="PROSITE-ProRule" id="PRU00023"/>
    </source>
</evidence>
<feature type="repeat" description="ANK" evidence="12">
    <location>
        <begin position="155"/>
        <end position="187"/>
    </location>
</feature>
<feature type="repeat" description="ANK" evidence="12">
    <location>
        <begin position="296"/>
        <end position="328"/>
    </location>
</feature>
<reference evidence="17" key="1">
    <citation type="submission" date="2025-08" db="UniProtKB">
        <authorList>
            <consortium name="RefSeq"/>
        </authorList>
    </citation>
    <scope>IDENTIFICATION</scope>
    <source>
        <tissue evidence="17">Testes</tissue>
    </source>
</reference>
<evidence type="ECO:0000256" key="5">
    <source>
        <dbReference type="ARBA" id="ARBA00022737"/>
    </source>
</evidence>
<evidence type="ECO:0000313" key="17">
    <source>
        <dbReference type="RefSeq" id="XP_006812881.1"/>
    </source>
</evidence>
<feature type="repeat" description="ANK" evidence="12">
    <location>
        <begin position="329"/>
        <end position="361"/>
    </location>
</feature>
<evidence type="ECO:0000256" key="9">
    <source>
        <dbReference type="ARBA" id="ARBA00023136"/>
    </source>
</evidence>
<evidence type="ECO:0000256" key="11">
    <source>
        <dbReference type="ARBA" id="ARBA00023303"/>
    </source>
</evidence>
<keyword evidence="7 12" id="KW-0040">ANK repeat</keyword>
<evidence type="ECO:0000256" key="3">
    <source>
        <dbReference type="ARBA" id="ARBA00022606"/>
    </source>
</evidence>
<evidence type="ECO:0000256" key="4">
    <source>
        <dbReference type="ARBA" id="ARBA00022692"/>
    </source>
</evidence>
<feature type="repeat" description="ANK" evidence="12">
    <location>
        <begin position="255"/>
        <end position="287"/>
    </location>
</feature>
<dbReference type="RefSeq" id="XP_006812881.1">
    <property type="nucleotide sequence ID" value="XM_006812818.1"/>
</dbReference>
<evidence type="ECO:0000256" key="1">
    <source>
        <dbReference type="ARBA" id="ARBA00004141"/>
    </source>
</evidence>
<proteinExistence type="predicted"/>
<dbReference type="Gene3D" id="1.25.40.20">
    <property type="entry name" value="Ankyrin repeat-containing domain"/>
    <property type="match status" value="5"/>
</dbReference>
<organism evidence="16 17">
    <name type="scientific">Saccoglossus kowalevskii</name>
    <name type="common">Acorn worm</name>
    <dbReference type="NCBI Taxonomy" id="10224"/>
    <lineage>
        <taxon>Eukaryota</taxon>
        <taxon>Metazoa</taxon>
        <taxon>Hemichordata</taxon>
        <taxon>Enteropneusta</taxon>
        <taxon>Harrimaniidae</taxon>
        <taxon>Saccoglossus</taxon>
    </lineage>
</organism>
<evidence type="ECO:0000256" key="14">
    <source>
        <dbReference type="SAM" id="Phobius"/>
    </source>
</evidence>